<dbReference type="Pfam" id="PF01757">
    <property type="entry name" value="Acyl_transf_3"/>
    <property type="match status" value="1"/>
</dbReference>
<dbReference type="RefSeq" id="WP_114026844.1">
    <property type="nucleotide sequence ID" value="NZ_QOIL01000001.1"/>
</dbReference>
<evidence type="ECO:0000259" key="3">
    <source>
        <dbReference type="Pfam" id="PF01757"/>
    </source>
</evidence>
<protein>
    <submittedName>
        <fullName evidence="4">Acyltransferase</fullName>
    </submittedName>
</protein>
<feature type="transmembrane region" description="Helical" evidence="2">
    <location>
        <begin position="91"/>
        <end position="113"/>
    </location>
</feature>
<feature type="transmembrane region" description="Helical" evidence="2">
    <location>
        <begin position="326"/>
        <end position="353"/>
    </location>
</feature>
<dbReference type="AlphaFoldDB" id="A0A367FTZ1"/>
<dbReference type="Proteomes" id="UP000253094">
    <property type="component" value="Unassembled WGS sequence"/>
</dbReference>
<evidence type="ECO:0000256" key="1">
    <source>
        <dbReference type="SAM" id="MobiDB-lite"/>
    </source>
</evidence>
<evidence type="ECO:0000313" key="5">
    <source>
        <dbReference type="Proteomes" id="UP000253094"/>
    </source>
</evidence>
<feature type="transmembrane region" description="Helical" evidence="2">
    <location>
        <begin position="50"/>
        <end position="71"/>
    </location>
</feature>
<evidence type="ECO:0000313" key="4">
    <source>
        <dbReference type="EMBL" id="RCG33180.1"/>
    </source>
</evidence>
<feature type="transmembrane region" description="Helical" evidence="2">
    <location>
        <begin position="134"/>
        <end position="155"/>
    </location>
</feature>
<comment type="caution">
    <text evidence="4">The sequence shown here is derived from an EMBL/GenBank/DDBJ whole genome shotgun (WGS) entry which is preliminary data.</text>
</comment>
<dbReference type="OrthoDB" id="8206682at2"/>
<accession>A0A367FTZ1</accession>
<feature type="transmembrane region" description="Helical" evidence="2">
    <location>
        <begin position="373"/>
        <end position="391"/>
    </location>
</feature>
<reference evidence="4 5" key="1">
    <citation type="submission" date="2018-06" db="EMBL/GenBank/DDBJ databases">
        <title>Sphaerisporangium craniellae sp. nov., isolated from a marine sponge in the South China Sea.</title>
        <authorList>
            <person name="Li L."/>
        </authorList>
    </citation>
    <scope>NUCLEOTIDE SEQUENCE [LARGE SCALE GENOMIC DNA]</scope>
    <source>
        <strain evidence="4 5">CCTCC AA 208026</strain>
    </source>
</reference>
<keyword evidence="5" id="KW-1185">Reference proteome</keyword>
<feature type="transmembrane region" description="Helical" evidence="2">
    <location>
        <begin position="161"/>
        <end position="186"/>
    </location>
</feature>
<organism evidence="4 5">
    <name type="scientific">Sphaerisporangium album</name>
    <dbReference type="NCBI Taxonomy" id="509200"/>
    <lineage>
        <taxon>Bacteria</taxon>
        <taxon>Bacillati</taxon>
        <taxon>Actinomycetota</taxon>
        <taxon>Actinomycetes</taxon>
        <taxon>Streptosporangiales</taxon>
        <taxon>Streptosporangiaceae</taxon>
        <taxon>Sphaerisporangium</taxon>
    </lineage>
</organism>
<sequence length="487" mass="50742">MAEGDTREPGATPGARRTAWRARRPGGSPVARIRQAAQRTPARRDRYVDLVRAFAITAVVTGHWLVVSITHGPGGFAGRTVLETVPWTRPLTWVFQVMPLFFLVGGYANAASLTSHLRRGGVATAWVLGRTARLVRPTTVLLCTLAAVALAARLAGVGPSLIGLGVWLALIPLWFLVVYIAVVVLAPAMYALHRRAGLAVPVVLAALVGAGDLTRLALDVPYVGQANYLLAWLAVHQLGFAWQDGRLPARPLVAAPMAVLGAGALVALTVAGPYPVSMVGFPGEAIQNTAPPTLALLALATAQTGVALCLRDLGNRWLRRPGPWTTVVAVNSVIMTLFLWHMTALIIGALALYGTGVMPQPEPGSLPWVLLRIPWLLCLAVILAALVAVFGRAERRGEPLGASPGARAPVAAASPAARAPVAAVLTVLGAAAVVAALLAVALAGPAYHGPTGLPPAALAVYLAGASLLALLRRRHRDHRPETAGSPA</sequence>
<gene>
    <name evidence="4" type="ORF">DQ384_01710</name>
</gene>
<keyword evidence="2" id="KW-0812">Transmembrane</keyword>
<feature type="transmembrane region" description="Helical" evidence="2">
    <location>
        <begin position="453"/>
        <end position="471"/>
    </location>
</feature>
<name>A0A367FTZ1_9ACTN</name>
<feature type="region of interest" description="Disordered" evidence="1">
    <location>
        <begin position="1"/>
        <end position="36"/>
    </location>
</feature>
<feature type="transmembrane region" description="Helical" evidence="2">
    <location>
        <begin position="294"/>
        <end position="314"/>
    </location>
</feature>
<dbReference type="EMBL" id="QOIL01000001">
    <property type="protein sequence ID" value="RCG33180.1"/>
    <property type="molecule type" value="Genomic_DNA"/>
</dbReference>
<feature type="transmembrane region" description="Helical" evidence="2">
    <location>
        <begin position="254"/>
        <end position="274"/>
    </location>
</feature>
<feature type="domain" description="Acyltransferase 3" evidence="3">
    <location>
        <begin position="46"/>
        <end position="384"/>
    </location>
</feature>
<evidence type="ECO:0000256" key="2">
    <source>
        <dbReference type="SAM" id="Phobius"/>
    </source>
</evidence>
<keyword evidence="2" id="KW-1133">Transmembrane helix</keyword>
<feature type="transmembrane region" description="Helical" evidence="2">
    <location>
        <begin position="198"/>
        <end position="218"/>
    </location>
</feature>
<keyword evidence="4" id="KW-0808">Transferase</keyword>
<feature type="transmembrane region" description="Helical" evidence="2">
    <location>
        <begin position="421"/>
        <end position="447"/>
    </location>
</feature>
<keyword evidence="4" id="KW-0012">Acyltransferase</keyword>
<proteinExistence type="predicted"/>
<keyword evidence="2" id="KW-0472">Membrane</keyword>
<feature type="transmembrane region" description="Helical" evidence="2">
    <location>
        <begin position="224"/>
        <end position="242"/>
    </location>
</feature>
<dbReference type="InterPro" id="IPR002656">
    <property type="entry name" value="Acyl_transf_3_dom"/>
</dbReference>
<dbReference type="GO" id="GO:0016747">
    <property type="term" value="F:acyltransferase activity, transferring groups other than amino-acyl groups"/>
    <property type="evidence" value="ECO:0007669"/>
    <property type="project" value="InterPro"/>
</dbReference>